<dbReference type="GO" id="GO:0008081">
    <property type="term" value="F:phosphoric diester hydrolase activity"/>
    <property type="evidence" value="ECO:0007669"/>
    <property type="project" value="TreeGrafter"/>
</dbReference>
<dbReference type="PANTHER" id="PTHR22748">
    <property type="entry name" value="AP ENDONUCLEASE"/>
    <property type="match status" value="1"/>
</dbReference>
<dbReference type="Gene3D" id="3.60.10.10">
    <property type="entry name" value="Endonuclease/exonuclease/phosphatase"/>
    <property type="match status" value="1"/>
</dbReference>
<protein>
    <recommendedName>
        <fullName evidence="8">Endonuclease/exonuclease/phosphatase domain-containing protein</fullName>
    </recommendedName>
</protein>
<comment type="cofactor">
    <cofactor evidence="6">
        <name>Mg(2+)</name>
        <dbReference type="ChEBI" id="CHEBI:18420"/>
    </cofactor>
    <cofactor evidence="6">
        <name>Mn(2+)</name>
        <dbReference type="ChEBI" id="CHEBI:29035"/>
    </cofactor>
    <text evidence="6">Probably binds two magnesium or manganese ions per subunit.</text>
</comment>
<dbReference type="GO" id="GO:0006284">
    <property type="term" value="P:base-excision repair"/>
    <property type="evidence" value="ECO:0007669"/>
    <property type="project" value="TreeGrafter"/>
</dbReference>
<keyword evidence="2 6" id="KW-0479">Metal-binding</keyword>
<evidence type="ECO:0000256" key="3">
    <source>
        <dbReference type="ARBA" id="ARBA00022801"/>
    </source>
</evidence>
<reference evidence="9" key="1">
    <citation type="submission" date="2021-05" db="EMBL/GenBank/DDBJ databases">
        <authorList>
            <person name="Stam R."/>
        </authorList>
    </citation>
    <scope>NUCLEOTIDE SEQUENCE</scope>
    <source>
        <strain evidence="9">CS162</strain>
    </source>
</reference>
<dbReference type="RefSeq" id="XP_043170172.1">
    <property type="nucleotide sequence ID" value="XM_043314237.1"/>
</dbReference>
<keyword evidence="4 6" id="KW-0460">Magnesium</keyword>
<evidence type="ECO:0000256" key="6">
    <source>
        <dbReference type="PIRSR" id="PIRSR604808-2"/>
    </source>
</evidence>
<evidence type="ECO:0000256" key="5">
    <source>
        <dbReference type="PIRSR" id="PIRSR604808-1"/>
    </source>
</evidence>
<dbReference type="InterPro" id="IPR004808">
    <property type="entry name" value="AP_endonuc_1"/>
</dbReference>
<evidence type="ECO:0000256" key="1">
    <source>
        <dbReference type="ARBA" id="ARBA00007092"/>
    </source>
</evidence>
<keyword evidence="6" id="KW-0464">Manganese</keyword>
<dbReference type="InterPro" id="IPR005135">
    <property type="entry name" value="Endo/exonuclease/phosphatase"/>
</dbReference>
<dbReference type="PANTHER" id="PTHR22748:SF14">
    <property type="entry name" value="ENDONUCLEASE_EXONUCLEASE_PHOSPHATASE DOMAIN-CONTAINING PROTEIN"/>
    <property type="match status" value="1"/>
</dbReference>
<dbReference type="AlphaFoldDB" id="A0A8J2N2Q9"/>
<feature type="binding site" evidence="6">
    <location>
        <position position="263"/>
    </location>
    <ligand>
        <name>Mg(2+)</name>
        <dbReference type="ChEBI" id="CHEBI:18420"/>
        <label>1</label>
    </ligand>
</feature>
<dbReference type="PROSITE" id="PS51435">
    <property type="entry name" value="AP_NUCLEASE_F1_4"/>
    <property type="match status" value="1"/>
</dbReference>
<evidence type="ECO:0000256" key="2">
    <source>
        <dbReference type="ARBA" id="ARBA00022723"/>
    </source>
</evidence>
<evidence type="ECO:0000256" key="7">
    <source>
        <dbReference type="PIRSR" id="PIRSR604808-3"/>
    </source>
</evidence>
<feature type="binding site" evidence="6">
    <location>
        <position position="265"/>
    </location>
    <ligand>
        <name>Mg(2+)</name>
        <dbReference type="ChEBI" id="CHEBI:18420"/>
        <label>1</label>
    </ligand>
</feature>
<evidence type="ECO:0000313" key="9">
    <source>
        <dbReference type="EMBL" id="CAG5164146.1"/>
    </source>
</evidence>
<dbReference type="GO" id="GO:0003906">
    <property type="term" value="F:DNA-(apurinic or apyrimidinic site) endonuclease activity"/>
    <property type="evidence" value="ECO:0007669"/>
    <property type="project" value="TreeGrafter"/>
</dbReference>
<feature type="active site" description="Proton donor/acceptor" evidence="5">
    <location>
        <position position="263"/>
    </location>
</feature>
<evidence type="ECO:0000256" key="4">
    <source>
        <dbReference type="ARBA" id="ARBA00022842"/>
    </source>
</evidence>
<feature type="active site" description="Proton acceptor" evidence="5">
    <location>
        <position position="371"/>
    </location>
</feature>
<feature type="binding site" evidence="6">
    <location>
        <position position="371"/>
    </location>
    <ligand>
        <name>Mg(2+)</name>
        <dbReference type="ChEBI" id="CHEBI:18420"/>
        <label>1</label>
    </ligand>
</feature>
<feature type="domain" description="Endonuclease/exonuclease/phosphatase" evidence="8">
    <location>
        <begin position="47"/>
        <end position="371"/>
    </location>
</feature>
<evidence type="ECO:0000313" key="10">
    <source>
        <dbReference type="Proteomes" id="UP000676310"/>
    </source>
</evidence>
<gene>
    <name evidence="9" type="ORF">ALTATR162_LOCUS6615</name>
</gene>
<dbReference type="GO" id="GO:0008311">
    <property type="term" value="F:double-stranded DNA 3'-5' DNA exonuclease activity"/>
    <property type="evidence" value="ECO:0007669"/>
    <property type="project" value="TreeGrafter"/>
</dbReference>
<name>A0A8J2N2Q9_9PLEO</name>
<feature type="active site" evidence="5">
    <location>
        <position position="212"/>
    </location>
</feature>
<dbReference type="InterPro" id="IPR036691">
    <property type="entry name" value="Endo/exonu/phosph_ase_sf"/>
</dbReference>
<dbReference type="GeneID" id="67018524"/>
<proteinExistence type="inferred from homology"/>
<evidence type="ECO:0000259" key="8">
    <source>
        <dbReference type="Pfam" id="PF03372"/>
    </source>
</evidence>
<dbReference type="EMBL" id="CAJRGZ010000019">
    <property type="protein sequence ID" value="CAG5164146.1"/>
    <property type="molecule type" value="Genomic_DNA"/>
</dbReference>
<feature type="site" description="Important for catalytic activity" evidence="7">
    <location>
        <position position="340"/>
    </location>
</feature>
<keyword evidence="3" id="KW-0378">Hydrolase</keyword>
<dbReference type="GO" id="GO:0046872">
    <property type="term" value="F:metal ion binding"/>
    <property type="evidence" value="ECO:0007669"/>
    <property type="project" value="UniProtKB-KW"/>
</dbReference>
<feature type="binding site" evidence="6">
    <location>
        <position position="104"/>
    </location>
    <ligand>
        <name>Mg(2+)</name>
        <dbReference type="ChEBI" id="CHEBI:18420"/>
        <label>1</label>
    </ligand>
</feature>
<dbReference type="Pfam" id="PF03372">
    <property type="entry name" value="Exo_endo_phos"/>
    <property type="match status" value="1"/>
</dbReference>
<dbReference type="SUPFAM" id="SSF56219">
    <property type="entry name" value="DNase I-like"/>
    <property type="match status" value="1"/>
</dbReference>
<accession>A0A8J2N2Q9</accession>
<feature type="site" description="Transition state stabilizer" evidence="7">
    <location>
        <position position="265"/>
    </location>
</feature>
<comment type="caution">
    <text evidence="9">The sequence shown here is derived from an EMBL/GenBank/DDBJ whole genome shotgun (WGS) entry which is preliminary data.</text>
</comment>
<feature type="site" description="Interaction with DNA substrate" evidence="7">
    <location>
        <position position="371"/>
    </location>
</feature>
<organism evidence="9 10">
    <name type="scientific">Alternaria atra</name>
    <dbReference type="NCBI Taxonomy" id="119953"/>
    <lineage>
        <taxon>Eukaryota</taxon>
        <taxon>Fungi</taxon>
        <taxon>Dikarya</taxon>
        <taxon>Ascomycota</taxon>
        <taxon>Pezizomycotina</taxon>
        <taxon>Dothideomycetes</taxon>
        <taxon>Pleosporomycetidae</taxon>
        <taxon>Pleosporales</taxon>
        <taxon>Pleosporineae</taxon>
        <taxon>Pleosporaceae</taxon>
        <taxon>Alternaria</taxon>
        <taxon>Alternaria sect. Ulocladioides</taxon>
    </lineage>
</organism>
<dbReference type="Proteomes" id="UP000676310">
    <property type="component" value="Unassembled WGS sequence"/>
</dbReference>
<comment type="similarity">
    <text evidence="1">Belongs to the DNA repair enzymes AP/ExoA family.</text>
</comment>
<sequence>MNRDISPPPAKRRKIGSSIVTASHQTAPASTLAPLPPLNANTLRIFSWNINGITPFLQKPITSFFQPTESKVTARRPPKDAIPPASLRAFLHRYQWPSILFLQEVKIASTDKKTQDIVKAALNSRLPVESTSTDAQGPVYNAFFTLPTDHFNARGPGGRGKIYGVCNIIRRDLANTYHIGVRTVGWDNEGRVSVVEVKSRSSTAKLAIFNIYAVNGTDNAYRDSAIGAVKGTRHDRKREFHSLLMGECKELEEQGWDVLLAGDMNVALDERDGFPKLRVFPQAHVINRADFHDKLLENSGMEKSNGFGGVDVWRKMHGEERRYTYFSPGRKWGSSCDRVDYFIAGRKAWEKGCVTACGIMDSEEEMIPSDHVPIWVDFEMKEEDDK</sequence>
<dbReference type="OrthoDB" id="498125at2759"/>
<dbReference type="GO" id="GO:0005634">
    <property type="term" value="C:nucleus"/>
    <property type="evidence" value="ECO:0007669"/>
    <property type="project" value="TreeGrafter"/>
</dbReference>
<feature type="binding site" evidence="6">
    <location>
        <position position="49"/>
    </location>
    <ligand>
        <name>Mg(2+)</name>
        <dbReference type="ChEBI" id="CHEBI:18420"/>
        <label>1</label>
    </ligand>
</feature>
<keyword evidence="10" id="KW-1185">Reference proteome</keyword>
<feature type="binding site" evidence="6">
    <location>
        <position position="370"/>
    </location>
    <ligand>
        <name>Mg(2+)</name>
        <dbReference type="ChEBI" id="CHEBI:18420"/>
        <label>1</label>
    </ligand>
</feature>